<proteinExistence type="inferred from homology"/>
<evidence type="ECO:0000313" key="3">
    <source>
        <dbReference type="EMBL" id="CAD7434179.1"/>
    </source>
</evidence>
<gene>
    <name evidence="3" type="ORF">TMSB3V08_LOCUS10833</name>
</gene>
<evidence type="ECO:0000256" key="2">
    <source>
        <dbReference type="SAM" id="MobiDB-lite"/>
    </source>
</evidence>
<feature type="region of interest" description="Disordered" evidence="2">
    <location>
        <begin position="188"/>
        <end position="240"/>
    </location>
</feature>
<dbReference type="InterPro" id="IPR008996">
    <property type="entry name" value="IL1/FGF"/>
</dbReference>
<dbReference type="PANTHER" id="PTHR11486">
    <property type="entry name" value="FIBROBLAST GROWTH FACTOR"/>
    <property type="match status" value="1"/>
</dbReference>
<dbReference type="InterPro" id="IPR002209">
    <property type="entry name" value="Fibroblast_GF_fam"/>
</dbReference>
<feature type="compositionally biased region" description="Basic residues" evidence="2">
    <location>
        <begin position="218"/>
        <end position="240"/>
    </location>
</feature>
<name>A0A7R9EHP3_9NEOP</name>
<reference evidence="3" key="1">
    <citation type="submission" date="2020-11" db="EMBL/GenBank/DDBJ databases">
        <authorList>
            <person name="Tran Van P."/>
        </authorList>
    </citation>
    <scope>NUCLEOTIDE SEQUENCE</scope>
</reference>
<dbReference type="CDD" id="cd23307">
    <property type="entry name" value="beta-trefoil_FGF8-like"/>
    <property type="match status" value="1"/>
</dbReference>
<dbReference type="SMART" id="SM00442">
    <property type="entry name" value="FGF"/>
    <property type="match status" value="1"/>
</dbReference>
<sequence length="240" mass="28205">MRMNFINGPFSNYDYSYKTNPYTRRRYTQHHIEFNQGILDSDHLALETVSFPSEITLGADSFGCTSREGRRPGIDRKTTRKNLTIQSHDFEVKLTIFAEASAKFLCFNKRWKLVGSRKDHGKRCQFSEDMDEKGYSRYRSVADSSYYVGFHSNGRPLGRNKARQKNSRCINFLKYDTEFSIKDHNSKIAGANHHSPKVHENLQQAKKKHQQNNSHNKQQTRRTPVRIRHKNHHRNSRRLS</sequence>
<dbReference type="AlphaFoldDB" id="A0A7R9EHP3"/>
<organism evidence="3">
    <name type="scientific">Timema monikensis</name>
    <dbReference type="NCBI Taxonomy" id="170555"/>
    <lineage>
        <taxon>Eukaryota</taxon>
        <taxon>Metazoa</taxon>
        <taxon>Ecdysozoa</taxon>
        <taxon>Arthropoda</taxon>
        <taxon>Hexapoda</taxon>
        <taxon>Insecta</taxon>
        <taxon>Pterygota</taxon>
        <taxon>Neoptera</taxon>
        <taxon>Polyneoptera</taxon>
        <taxon>Phasmatodea</taxon>
        <taxon>Timematodea</taxon>
        <taxon>Timematoidea</taxon>
        <taxon>Timematidae</taxon>
        <taxon>Timema</taxon>
    </lineage>
</organism>
<dbReference type="Gene3D" id="2.80.10.50">
    <property type="match status" value="1"/>
</dbReference>
<evidence type="ECO:0000256" key="1">
    <source>
        <dbReference type="ARBA" id="ARBA00007936"/>
    </source>
</evidence>
<dbReference type="Pfam" id="PF00167">
    <property type="entry name" value="FGF"/>
    <property type="match status" value="1"/>
</dbReference>
<accession>A0A7R9EHP3</accession>
<comment type="similarity">
    <text evidence="1">Belongs to the heparin-binding growth factors family.</text>
</comment>
<protein>
    <submittedName>
        <fullName evidence="3">Uncharacterized protein</fullName>
    </submittedName>
</protein>
<dbReference type="EMBL" id="OB797227">
    <property type="protein sequence ID" value="CAD7434179.1"/>
    <property type="molecule type" value="Genomic_DNA"/>
</dbReference>
<dbReference type="SUPFAM" id="SSF50353">
    <property type="entry name" value="Cytokine"/>
    <property type="match status" value="1"/>
</dbReference>
<dbReference type="GO" id="GO:0008083">
    <property type="term" value="F:growth factor activity"/>
    <property type="evidence" value="ECO:0007669"/>
    <property type="project" value="InterPro"/>
</dbReference>